<dbReference type="RefSeq" id="XP_028533571.1">
    <property type="nucleotide sequence ID" value="XM_028677153.1"/>
</dbReference>
<reference evidence="1 2" key="1">
    <citation type="submission" date="2015-04" db="EMBL/GenBank/DDBJ databases">
        <authorList>
            <consortium name="Pathogen Informatics"/>
        </authorList>
    </citation>
    <scope>NUCLEOTIDE SEQUENCE [LARGE SCALE GENOMIC DNA]</scope>
    <source>
        <strain evidence="1 2">SGS1</strain>
    </source>
</reference>
<evidence type="ECO:0000313" key="2">
    <source>
        <dbReference type="Proteomes" id="UP000220158"/>
    </source>
</evidence>
<keyword evidence="2" id="KW-1185">Reference proteome</keyword>
<dbReference type="OrthoDB" id="377579at2759"/>
<organism evidence="1 2">
    <name type="scientific">Plasmodium relictum</name>
    <dbReference type="NCBI Taxonomy" id="85471"/>
    <lineage>
        <taxon>Eukaryota</taxon>
        <taxon>Sar</taxon>
        <taxon>Alveolata</taxon>
        <taxon>Apicomplexa</taxon>
        <taxon>Aconoidasida</taxon>
        <taxon>Haemosporida</taxon>
        <taxon>Plasmodiidae</taxon>
        <taxon>Plasmodium</taxon>
        <taxon>Plasmodium (Haemamoeba)</taxon>
    </lineage>
</organism>
<dbReference type="KEGG" id="prel:PRELSG_1022400"/>
<dbReference type="GeneID" id="39736691"/>
<dbReference type="VEuPathDB" id="PlasmoDB:PRELSG_1022400"/>
<protein>
    <submittedName>
        <fullName evidence="1">Uncharacterized protein</fullName>
    </submittedName>
</protein>
<evidence type="ECO:0000313" key="1">
    <source>
        <dbReference type="EMBL" id="CRH00568.1"/>
    </source>
</evidence>
<sequence length="71" mass="8460">MIIFNNFKEREIDKLHEINHLINILSLTNKNYPPQMENITTYGITLLNFFYHITVNILNEVIKIKESEVIL</sequence>
<dbReference type="EMBL" id="LN835305">
    <property type="protein sequence ID" value="CRH00568.1"/>
    <property type="molecule type" value="Genomic_DNA"/>
</dbReference>
<dbReference type="Proteomes" id="UP000220158">
    <property type="component" value="Chromosome 10"/>
</dbReference>
<dbReference type="AlphaFoldDB" id="A0A1J1H6M0"/>
<proteinExistence type="predicted"/>
<gene>
    <name evidence="1" type="ORF">PRELSG_1022400</name>
</gene>
<name>A0A1J1H6M0_PLARL</name>
<accession>A0A1J1H6M0</accession>